<accession>A0A223AUD4</accession>
<proteinExistence type="predicted"/>
<evidence type="ECO:0000313" key="1">
    <source>
        <dbReference type="EMBL" id="ASS38559.1"/>
    </source>
</evidence>
<name>A0A223AUD4_9FIRM</name>
<dbReference type="Gene3D" id="3.10.20.30">
    <property type="match status" value="1"/>
</dbReference>
<dbReference type="CDD" id="cd00565">
    <property type="entry name" value="Ubl_ThiS"/>
    <property type="match status" value="1"/>
</dbReference>
<dbReference type="NCBIfam" id="TIGR01683">
    <property type="entry name" value="thiS"/>
    <property type="match status" value="1"/>
</dbReference>
<dbReference type="PANTHER" id="PTHR34472">
    <property type="entry name" value="SULFUR CARRIER PROTEIN THIS"/>
    <property type="match status" value="1"/>
</dbReference>
<dbReference type="InterPro" id="IPR012675">
    <property type="entry name" value="Beta-grasp_dom_sf"/>
</dbReference>
<evidence type="ECO:0000313" key="2">
    <source>
        <dbReference type="Proteomes" id="UP000214689"/>
    </source>
</evidence>
<dbReference type="PANTHER" id="PTHR34472:SF1">
    <property type="entry name" value="SULFUR CARRIER PROTEIN THIS"/>
    <property type="match status" value="1"/>
</dbReference>
<dbReference type="InterPro" id="IPR003749">
    <property type="entry name" value="ThiS/MoaD-like"/>
</dbReference>
<organism evidence="1 2">
    <name type="scientific">Mogibacterium pumilum</name>
    <dbReference type="NCBI Taxonomy" id="86332"/>
    <lineage>
        <taxon>Bacteria</taxon>
        <taxon>Bacillati</taxon>
        <taxon>Bacillota</taxon>
        <taxon>Clostridia</taxon>
        <taxon>Peptostreptococcales</taxon>
        <taxon>Anaerovoracaceae</taxon>
        <taxon>Mogibacterium</taxon>
    </lineage>
</organism>
<sequence length="65" mass="7174">MIKVNGMEIEYTSGMTVQDLVTSLSYSTSRIAIERLGEIVPKKNYKDTLINDGDKIEIVCFMGGG</sequence>
<dbReference type="SUPFAM" id="SSF54285">
    <property type="entry name" value="MoaD/ThiS"/>
    <property type="match status" value="1"/>
</dbReference>
<keyword evidence="2" id="KW-1185">Reference proteome</keyword>
<dbReference type="Pfam" id="PF02597">
    <property type="entry name" value="ThiS"/>
    <property type="match status" value="1"/>
</dbReference>
<dbReference type="OrthoDB" id="9798559at2"/>
<dbReference type="EMBL" id="CP016199">
    <property type="protein sequence ID" value="ASS38559.1"/>
    <property type="molecule type" value="Genomic_DNA"/>
</dbReference>
<dbReference type="Proteomes" id="UP000214689">
    <property type="component" value="Chromosome"/>
</dbReference>
<reference evidence="2" key="1">
    <citation type="submission" date="2016-05" db="EMBL/GenBank/DDBJ databases">
        <authorList>
            <person name="Holder M.E."/>
            <person name="Ajami N.J."/>
            <person name="Petrosino J.F."/>
        </authorList>
    </citation>
    <scope>NUCLEOTIDE SEQUENCE [LARGE SCALE GENOMIC DNA]</scope>
    <source>
        <strain evidence="2">ATCC 700696</strain>
    </source>
</reference>
<gene>
    <name evidence="1" type="ORF">AXF17_06780</name>
</gene>
<dbReference type="InterPro" id="IPR016155">
    <property type="entry name" value="Mopterin_synth/thiamin_S_b"/>
</dbReference>
<dbReference type="AlphaFoldDB" id="A0A223AUD4"/>
<dbReference type="InterPro" id="IPR010035">
    <property type="entry name" value="Thi_S"/>
</dbReference>
<dbReference type="RefSeq" id="WP_094234760.1">
    <property type="nucleotide sequence ID" value="NZ_CP016199.1"/>
</dbReference>
<protein>
    <submittedName>
        <fullName evidence="1">Thiamine biosynthesis protein ThiS</fullName>
    </submittedName>
</protein>